<dbReference type="Gene3D" id="3.30.420.10">
    <property type="entry name" value="Ribonuclease H-like superfamily/Ribonuclease H"/>
    <property type="match status" value="1"/>
</dbReference>
<reference evidence="2 4" key="2">
    <citation type="submission" date="2018-06" db="EMBL/GenBank/DDBJ databases">
        <authorList>
            <consortium name="Pathogen Informatics"/>
            <person name="Doyle S."/>
        </authorList>
    </citation>
    <scope>NUCLEOTIDE SEQUENCE [LARGE SCALE GENOMIC DNA]</scope>
    <source>
        <strain evidence="2 4">NCTC11227</strain>
    </source>
</reference>
<dbReference type="AlphaFoldDB" id="A0A378PJZ2"/>
<dbReference type="KEGG" id="moi:MOVS_05125"/>
<accession>A0A378PJZ2</accession>
<reference evidence="1 3" key="1">
    <citation type="submission" date="2015-04" db="EMBL/GenBank/DDBJ databases">
        <authorList>
            <person name="Calcutt M.J."/>
            <person name="Foecking M.F."/>
        </authorList>
    </citation>
    <scope>NUCLEOTIDE SEQUENCE [LARGE SCALE GENOMIC DNA]</scope>
    <source>
        <strain evidence="1 3">199/55</strain>
    </source>
</reference>
<dbReference type="STRING" id="29433.MOVS_05125"/>
<name>A0A378PJZ2_9GAMM</name>
<dbReference type="Proteomes" id="UP000076765">
    <property type="component" value="Chromosome"/>
</dbReference>
<organism evidence="2 4">
    <name type="scientific">Moraxella ovis</name>
    <dbReference type="NCBI Taxonomy" id="29433"/>
    <lineage>
        <taxon>Bacteria</taxon>
        <taxon>Pseudomonadati</taxon>
        <taxon>Pseudomonadota</taxon>
        <taxon>Gammaproteobacteria</taxon>
        <taxon>Moraxellales</taxon>
        <taxon>Moraxellaceae</taxon>
        <taxon>Moraxella</taxon>
    </lineage>
</organism>
<evidence type="ECO:0000313" key="2">
    <source>
        <dbReference type="EMBL" id="STY87074.1"/>
    </source>
</evidence>
<sequence>MNILGLDPSLNNFGIAKGILTDTLSITYTDVIQHKIKKDKTKQNSRDINAALHIFRHLYPLLKDIDVIIVEVPIGSQSSRAMVSYGVCIALIGVISHFNPKVIQVSPYDVKKLVGSRTASKEDVIHWVQSKHPTLNLPKAIGKAEHIADAITAIHVGLETKQFKEYYENRSI</sequence>
<dbReference type="InterPro" id="IPR036397">
    <property type="entry name" value="RNaseH_sf"/>
</dbReference>
<dbReference type="GO" id="GO:0003676">
    <property type="term" value="F:nucleic acid binding"/>
    <property type="evidence" value="ECO:0007669"/>
    <property type="project" value="InterPro"/>
</dbReference>
<dbReference type="RefSeq" id="WP_063514038.1">
    <property type="nucleotide sequence ID" value="NZ_CP011158.1"/>
</dbReference>
<dbReference type="Proteomes" id="UP000255102">
    <property type="component" value="Unassembled WGS sequence"/>
</dbReference>
<protein>
    <recommendedName>
        <fullName evidence="5">Holliday junction nuclease RuvC</fullName>
    </recommendedName>
</protein>
<dbReference type="SUPFAM" id="SSF53098">
    <property type="entry name" value="Ribonuclease H-like"/>
    <property type="match status" value="1"/>
</dbReference>
<dbReference type="InterPro" id="IPR012337">
    <property type="entry name" value="RNaseH-like_sf"/>
</dbReference>
<evidence type="ECO:0008006" key="5">
    <source>
        <dbReference type="Google" id="ProtNLM"/>
    </source>
</evidence>
<evidence type="ECO:0000313" key="3">
    <source>
        <dbReference type="Proteomes" id="UP000076765"/>
    </source>
</evidence>
<evidence type="ECO:0000313" key="4">
    <source>
        <dbReference type="Proteomes" id="UP000255102"/>
    </source>
</evidence>
<gene>
    <name evidence="1" type="ORF">MOVS_05125</name>
    <name evidence="2" type="ORF">NCTC11227_01073</name>
</gene>
<dbReference type="EMBL" id="CP011158">
    <property type="protein sequence ID" value="ANB91462.1"/>
    <property type="molecule type" value="Genomic_DNA"/>
</dbReference>
<dbReference type="EMBL" id="UGPW01000001">
    <property type="protein sequence ID" value="STY87074.1"/>
    <property type="molecule type" value="Genomic_DNA"/>
</dbReference>
<keyword evidence="3" id="KW-1185">Reference proteome</keyword>
<proteinExistence type="predicted"/>
<evidence type="ECO:0000313" key="1">
    <source>
        <dbReference type="EMBL" id="ANB91462.1"/>
    </source>
</evidence>